<protein>
    <submittedName>
        <fullName evidence="1">Uncharacterized protein</fullName>
    </submittedName>
</protein>
<gene>
    <name evidence="1" type="ORF">SCHPADRAFT_982621</name>
</gene>
<evidence type="ECO:0000313" key="2">
    <source>
        <dbReference type="Proteomes" id="UP000053477"/>
    </source>
</evidence>
<dbReference type="Proteomes" id="UP000053477">
    <property type="component" value="Unassembled WGS sequence"/>
</dbReference>
<evidence type="ECO:0000313" key="1">
    <source>
        <dbReference type="EMBL" id="KLO08103.1"/>
    </source>
</evidence>
<sequence length="426" mass="47476">MVSTNVKVRKVLCGADLLIIYAVIRQLTVAPSERTVSPGSPVLGRDFQYRISSGHDVILSSKHCKRREVARQSLALQRRSQRSNITAPDPASFPKNGSPYVCFYPLFLLHNFCREYATKGSVTSGNARELITKGPAKSLFPLQHYSEVQIIVDIGCWVALSLLGYVEKEDDRSISRAAFSTLHLSNVYGLNVWSLWLKSHPFEGFMNLRMTLQERCRSCSGLTKTRNGTKVSNVAPFIPRSSRDLYIRRSLRTRSLSSIFKRIYALSARRFTMLVLAPSAPQSPRSSANFGGVRRAMHSLRVQSVVVRLAYSRVGFKITPPAAVTSNSLVGPQAKDSARSAALTAFRRAAGDVASRTCIAIDAKRSASSLRLKPRGQFFLQQTSAYLWEEKNYVENQTASSAIAGISEDLHGSKIRNWFHRRSIKL</sequence>
<name>A0A0H2REZ0_9AGAM</name>
<accession>A0A0H2REZ0</accession>
<proteinExistence type="predicted"/>
<dbReference type="InParanoid" id="A0A0H2REZ0"/>
<keyword evidence="2" id="KW-1185">Reference proteome</keyword>
<reference evidence="1 2" key="1">
    <citation type="submission" date="2015-04" db="EMBL/GenBank/DDBJ databases">
        <title>Complete genome sequence of Schizopora paradoxa KUC8140, a cosmopolitan wood degrader in East Asia.</title>
        <authorList>
            <consortium name="DOE Joint Genome Institute"/>
            <person name="Min B."/>
            <person name="Park H."/>
            <person name="Jang Y."/>
            <person name="Kim J.-J."/>
            <person name="Kim K.H."/>
            <person name="Pangilinan J."/>
            <person name="Lipzen A."/>
            <person name="Riley R."/>
            <person name="Grigoriev I.V."/>
            <person name="Spatafora J.W."/>
            <person name="Choi I.-G."/>
        </authorList>
    </citation>
    <scope>NUCLEOTIDE SEQUENCE [LARGE SCALE GENOMIC DNA]</scope>
    <source>
        <strain evidence="1 2">KUC8140</strain>
    </source>
</reference>
<dbReference type="AlphaFoldDB" id="A0A0H2REZ0"/>
<dbReference type="EMBL" id="KQ086106">
    <property type="protein sequence ID" value="KLO08103.1"/>
    <property type="molecule type" value="Genomic_DNA"/>
</dbReference>
<organism evidence="1 2">
    <name type="scientific">Schizopora paradoxa</name>
    <dbReference type="NCBI Taxonomy" id="27342"/>
    <lineage>
        <taxon>Eukaryota</taxon>
        <taxon>Fungi</taxon>
        <taxon>Dikarya</taxon>
        <taxon>Basidiomycota</taxon>
        <taxon>Agaricomycotina</taxon>
        <taxon>Agaricomycetes</taxon>
        <taxon>Hymenochaetales</taxon>
        <taxon>Schizoporaceae</taxon>
        <taxon>Schizopora</taxon>
    </lineage>
</organism>